<keyword evidence="2" id="KW-1185">Reference proteome</keyword>
<comment type="caution">
    <text evidence="1">The sequence shown here is derived from an EMBL/GenBank/DDBJ whole genome shotgun (WGS) entry which is preliminary data.</text>
</comment>
<dbReference type="EMBL" id="PHNE01000002">
    <property type="protein sequence ID" value="PPE05408.1"/>
    <property type="molecule type" value="Genomic_DNA"/>
</dbReference>
<protein>
    <submittedName>
        <fullName evidence="1">Uncharacterized protein</fullName>
    </submittedName>
</protein>
<dbReference type="AlphaFoldDB" id="A0A2S5RDN2"/>
<reference evidence="1 2" key="1">
    <citation type="submission" date="2017-11" db="EMBL/GenBank/DDBJ databases">
        <title>Genome sequence of Entomoplasma lucivorax PIPN-2 (ATCC 49196).</title>
        <authorList>
            <person name="Lo W.-S."/>
            <person name="Gasparich G.E."/>
            <person name="Kuo C.-H."/>
        </authorList>
    </citation>
    <scope>NUCLEOTIDE SEQUENCE [LARGE SCALE GENOMIC DNA]</scope>
    <source>
        <strain evidence="1 2">PIPN-2</strain>
    </source>
</reference>
<evidence type="ECO:0000313" key="2">
    <source>
        <dbReference type="Proteomes" id="UP000237865"/>
    </source>
</evidence>
<evidence type="ECO:0000313" key="1">
    <source>
        <dbReference type="EMBL" id="PPE05408.1"/>
    </source>
</evidence>
<accession>A0A2S5RDN2</accession>
<name>A0A2S5RDN2_9MOLU</name>
<dbReference type="Proteomes" id="UP000237865">
    <property type="component" value="Unassembled WGS sequence"/>
</dbReference>
<dbReference type="RefSeq" id="WP_028126993.1">
    <property type="nucleotide sequence ID" value="NZ_PHNE01000002.1"/>
</dbReference>
<sequence length="81" mass="9536">MKKDQAIKHLKFNLETATQLINRMDLLRSKIEATNIPTTYEESLFDKLNQLEFALYKCNDFIQDLNNVINPLYLNQNMEVA</sequence>
<proteinExistence type="predicted"/>
<gene>
    <name evidence="1" type="ORF">ELUCI_v1c05000</name>
</gene>
<organism evidence="1 2">
    <name type="scientific">Williamsoniiplasma lucivorax</name>
    <dbReference type="NCBI Taxonomy" id="209274"/>
    <lineage>
        <taxon>Bacteria</taxon>
        <taxon>Bacillati</taxon>
        <taxon>Mycoplasmatota</taxon>
        <taxon>Mollicutes</taxon>
        <taxon>Entomoplasmatales</taxon>
        <taxon>Williamsoniiplasma</taxon>
    </lineage>
</organism>